<evidence type="ECO:0000313" key="6">
    <source>
        <dbReference type="EMBL" id="KAJ8297862.1"/>
    </source>
</evidence>
<dbReference type="SMART" id="SM00320">
    <property type="entry name" value="WD40"/>
    <property type="match status" value="9"/>
</dbReference>
<organism evidence="6 7">
    <name type="scientific">Tegillarca granosa</name>
    <name type="common">Malaysian cockle</name>
    <name type="synonym">Anadara granosa</name>
    <dbReference type="NCBI Taxonomy" id="220873"/>
    <lineage>
        <taxon>Eukaryota</taxon>
        <taxon>Metazoa</taxon>
        <taxon>Spiralia</taxon>
        <taxon>Lophotrochozoa</taxon>
        <taxon>Mollusca</taxon>
        <taxon>Bivalvia</taxon>
        <taxon>Autobranchia</taxon>
        <taxon>Pteriomorphia</taxon>
        <taxon>Arcoida</taxon>
        <taxon>Arcoidea</taxon>
        <taxon>Arcidae</taxon>
        <taxon>Tegillarca</taxon>
    </lineage>
</organism>
<dbReference type="InterPro" id="IPR007148">
    <property type="entry name" value="SSU_processome_Utp12"/>
</dbReference>
<feature type="repeat" description="WD" evidence="4">
    <location>
        <begin position="381"/>
        <end position="422"/>
    </location>
</feature>
<keyword evidence="3" id="KW-0677">Repeat</keyword>
<dbReference type="SUPFAM" id="SSF50978">
    <property type="entry name" value="WD40 repeat-like"/>
    <property type="match status" value="1"/>
</dbReference>
<dbReference type="Gene3D" id="2.130.10.10">
    <property type="entry name" value="YVTN repeat-like/Quinoprotein amine dehydrogenase"/>
    <property type="match status" value="3"/>
</dbReference>
<dbReference type="SUPFAM" id="SSF82171">
    <property type="entry name" value="DPP6 N-terminal domain-like"/>
    <property type="match status" value="1"/>
</dbReference>
<dbReference type="InterPro" id="IPR036322">
    <property type="entry name" value="WD40_repeat_dom_sf"/>
</dbReference>
<evidence type="ECO:0000313" key="7">
    <source>
        <dbReference type="Proteomes" id="UP001217089"/>
    </source>
</evidence>
<gene>
    <name evidence="6" type="ORF">KUTeg_024393</name>
</gene>
<sequence>MIVKITVNEHLPKTMCTERRDIDFWTICKKKFLIPGFHRKILWYLLYFRFSNLLGSVYRKGNVTFTPDGNCVVSPVGNRVTVNKSETLPMESTRNITCVAIAPDGYTMILVNEDGEAYLCSLISKTVLHTYHFHRPVHQIKFSPDGRKFAVTKEKTVQIFHTPGKNREFNPFVLYKTFSGAYDSTVCIDWTSDSQAFCVGSKDMNTRVYGTQRFTNLTVYSVGGHTDAIVGSFFEADSLDNGHVCVFECDTDLDELEPYKPKDVPIEDKTDDDMETEDTKNLKQVAKHSFKEARGEGAAYAKLTSTAYHKSTHILVTGFEDGAFFLHEMPDFNLIHSLSISDQVIASVAFNNTGDWIALACSGLGQLLVWEWQSETYVLKQQGHFNNMNCLCYSPDGQYIVTGGDDGKVKVWNTSSGFCFVTFNEHMGGITGVAYRNFRTFTSPRPVQFSCITVDHSGEVVCAGGRDTFEIFVWSMKTGRLLEVLSGHEGPISCVSFSMTKSLLASASWDKSVKLWDVFENKGAKETIQLTTDAISTLNAQISFWNPTTAVQKGSIEGRHDLGYSRKDSDKVTAKTLAAGKAFTTVCYSADGRCILAAGQSKNEYLDKKKMTEWGSLALVDQGEGESDGKNISLPGVKKGDMSSRHWKPEVRVTSIQFSPTGRAWAATSTEGLLIYSIDQNLVFDPFDLEIEITPSNVKKTLTREDYSTALMLSFRLNESKLIQEVVESIPISSVEVICENLPDTYVDKLLDFLARQIESTAHIEFYMTWINRLLMHHGPKLKQRSQKIMAILRSLQKGLTRKHEDIGKITDENLNKLNFLFVVKVSFCYSFV</sequence>
<dbReference type="PROSITE" id="PS50082">
    <property type="entry name" value="WD_REPEATS_2"/>
    <property type="match status" value="2"/>
</dbReference>
<dbReference type="Pfam" id="PF04003">
    <property type="entry name" value="Utp12"/>
    <property type="match status" value="1"/>
</dbReference>
<dbReference type="InterPro" id="IPR027145">
    <property type="entry name" value="PWP2"/>
</dbReference>
<dbReference type="Proteomes" id="UP001217089">
    <property type="component" value="Unassembled WGS sequence"/>
</dbReference>
<keyword evidence="2 4" id="KW-0853">WD repeat</keyword>
<feature type="repeat" description="WD" evidence="4">
    <location>
        <begin position="485"/>
        <end position="526"/>
    </location>
</feature>
<evidence type="ECO:0000256" key="3">
    <source>
        <dbReference type="ARBA" id="ARBA00022737"/>
    </source>
</evidence>
<dbReference type="PROSITE" id="PS00678">
    <property type="entry name" value="WD_REPEATS_1"/>
    <property type="match status" value="2"/>
</dbReference>
<evidence type="ECO:0000256" key="4">
    <source>
        <dbReference type="PROSITE-ProRule" id="PRU00221"/>
    </source>
</evidence>
<protein>
    <recommendedName>
        <fullName evidence="5">Small-subunit processome Utp12 domain-containing protein</fullName>
    </recommendedName>
</protein>
<dbReference type="InterPro" id="IPR019775">
    <property type="entry name" value="WD40_repeat_CS"/>
</dbReference>
<evidence type="ECO:0000259" key="5">
    <source>
        <dbReference type="Pfam" id="PF04003"/>
    </source>
</evidence>
<dbReference type="InterPro" id="IPR015943">
    <property type="entry name" value="WD40/YVTN_repeat-like_dom_sf"/>
</dbReference>
<keyword evidence="7" id="KW-1185">Reference proteome</keyword>
<proteinExistence type="inferred from homology"/>
<feature type="domain" description="Small-subunit processome Utp12" evidence="5">
    <location>
        <begin position="718"/>
        <end position="821"/>
    </location>
</feature>
<dbReference type="PANTHER" id="PTHR19858:SF0">
    <property type="entry name" value="PERIODIC TRYPTOPHAN PROTEIN 2 HOMOLOG"/>
    <property type="match status" value="1"/>
</dbReference>
<evidence type="ECO:0000256" key="2">
    <source>
        <dbReference type="ARBA" id="ARBA00022574"/>
    </source>
</evidence>
<comment type="similarity">
    <text evidence="1">Belongs to the WD repeat PWP2 family.</text>
</comment>
<dbReference type="EMBL" id="JARBDR010000923">
    <property type="protein sequence ID" value="KAJ8297862.1"/>
    <property type="molecule type" value="Genomic_DNA"/>
</dbReference>
<dbReference type="PANTHER" id="PTHR19858">
    <property type="entry name" value="WD40 REPEAT PROTEIN"/>
    <property type="match status" value="1"/>
</dbReference>
<name>A0ABQ9DXY1_TEGGR</name>
<dbReference type="Pfam" id="PF00400">
    <property type="entry name" value="WD40"/>
    <property type="match status" value="4"/>
</dbReference>
<evidence type="ECO:0000256" key="1">
    <source>
        <dbReference type="ARBA" id="ARBA00010226"/>
    </source>
</evidence>
<dbReference type="PROSITE" id="PS50294">
    <property type="entry name" value="WD_REPEATS_REGION"/>
    <property type="match status" value="2"/>
</dbReference>
<comment type="caution">
    <text evidence="6">The sequence shown here is derived from an EMBL/GenBank/DDBJ whole genome shotgun (WGS) entry which is preliminary data.</text>
</comment>
<dbReference type="InterPro" id="IPR001680">
    <property type="entry name" value="WD40_rpt"/>
</dbReference>
<accession>A0ABQ9DXY1</accession>
<reference evidence="6 7" key="1">
    <citation type="submission" date="2022-12" db="EMBL/GenBank/DDBJ databases">
        <title>Chromosome-level genome of Tegillarca granosa.</title>
        <authorList>
            <person name="Kim J."/>
        </authorList>
    </citation>
    <scope>NUCLEOTIDE SEQUENCE [LARGE SCALE GENOMIC DNA]</scope>
    <source>
        <strain evidence="6">Teg-2019</strain>
        <tissue evidence="6">Adductor muscle</tissue>
    </source>
</reference>